<feature type="binding site" evidence="7">
    <location>
        <position position="126"/>
    </location>
    <ligand>
        <name>Mg(2+)</name>
        <dbReference type="ChEBI" id="CHEBI:18420"/>
        <label>1</label>
        <note>catalytic</note>
    </ligand>
</feature>
<evidence type="ECO:0000256" key="2">
    <source>
        <dbReference type="ARBA" id="ARBA00001946"/>
    </source>
</evidence>
<dbReference type="FunFam" id="3.40.190.80:FF:000012">
    <property type="entry name" value="Inositol-1-monophosphatase"/>
    <property type="match status" value="1"/>
</dbReference>
<dbReference type="InterPro" id="IPR020583">
    <property type="entry name" value="Inositol_monoP_metal-BS"/>
</dbReference>
<dbReference type="GO" id="GO:0006021">
    <property type="term" value="P:inositol biosynthetic process"/>
    <property type="evidence" value="ECO:0007669"/>
    <property type="project" value="UniProtKB-UniPathway"/>
</dbReference>
<keyword evidence="4 7" id="KW-0479">Metal-binding</keyword>
<dbReference type="InterPro" id="IPR000760">
    <property type="entry name" value="Inositol_monophosphatase-like"/>
</dbReference>
<feature type="binding site" evidence="7">
    <location>
        <position position="124"/>
    </location>
    <ligand>
        <name>Mg(2+)</name>
        <dbReference type="ChEBI" id="CHEBI:18420"/>
        <label>1</label>
        <note>catalytic</note>
    </ligand>
</feature>
<dbReference type="GO" id="GO:0008934">
    <property type="term" value="F:inositol monophosphate 1-phosphatase activity"/>
    <property type="evidence" value="ECO:0007669"/>
    <property type="project" value="InterPro"/>
</dbReference>
<dbReference type="PROSITE" id="PS00630">
    <property type="entry name" value="IMP_2"/>
    <property type="match status" value="1"/>
</dbReference>
<evidence type="ECO:0000313" key="9">
    <source>
        <dbReference type="EMBL" id="OOQ86772.1"/>
    </source>
</evidence>
<evidence type="ECO:0000256" key="8">
    <source>
        <dbReference type="RuleBase" id="RU364068"/>
    </source>
</evidence>
<feature type="binding site" evidence="7">
    <location>
        <position position="127"/>
    </location>
    <ligand>
        <name>Mg(2+)</name>
        <dbReference type="ChEBI" id="CHEBI:18420"/>
        <label>1</label>
        <note>catalytic</note>
    </ligand>
</feature>
<comment type="catalytic activity">
    <reaction evidence="1 8">
        <text>a myo-inositol phosphate + H2O = myo-inositol + phosphate</text>
        <dbReference type="Rhea" id="RHEA:24056"/>
        <dbReference type="ChEBI" id="CHEBI:15377"/>
        <dbReference type="ChEBI" id="CHEBI:17268"/>
        <dbReference type="ChEBI" id="CHEBI:43474"/>
        <dbReference type="ChEBI" id="CHEBI:84139"/>
        <dbReference type="EC" id="3.1.3.25"/>
    </reaction>
</comment>
<protein>
    <recommendedName>
        <fullName evidence="8">Inositol-1-monophosphatase</fullName>
        <ecNumber evidence="8">3.1.3.25</ecNumber>
    </recommendedName>
</protein>
<dbReference type="Gene3D" id="3.40.190.80">
    <property type="match status" value="1"/>
</dbReference>
<dbReference type="CDD" id="cd01639">
    <property type="entry name" value="IMPase"/>
    <property type="match status" value="1"/>
</dbReference>
<dbReference type="Pfam" id="PF00459">
    <property type="entry name" value="Inositol_P"/>
    <property type="match status" value="2"/>
</dbReference>
<dbReference type="UniPathway" id="UPA00823">
    <property type="reaction ID" value="UER00788"/>
</dbReference>
<keyword evidence="6 7" id="KW-0460">Magnesium</keyword>
<dbReference type="EMBL" id="LJBN01000134">
    <property type="protein sequence ID" value="OOQ86772.1"/>
    <property type="molecule type" value="Genomic_DNA"/>
</dbReference>
<dbReference type="GO" id="GO:0046872">
    <property type="term" value="F:metal ion binding"/>
    <property type="evidence" value="ECO:0007669"/>
    <property type="project" value="UniProtKB-KW"/>
</dbReference>
<evidence type="ECO:0000256" key="3">
    <source>
        <dbReference type="ARBA" id="ARBA00009759"/>
    </source>
</evidence>
<dbReference type="PRINTS" id="PR00377">
    <property type="entry name" value="IMPHPHTASES"/>
</dbReference>
<proteinExistence type="inferred from homology"/>
<comment type="caution">
    <text evidence="9">The sequence shown here is derived from an EMBL/GenBank/DDBJ whole genome shotgun (WGS) entry which is preliminary data.</text>
</comment>
<evidence type="ECO:0000256" key="4">
    <source>
        <dbReference type="ARBA" id="ARBA00022723"/>
    </source>
</evidence>
<comment type="similarity">
    <text evidence="3 8">Belongs to the inositol monophosphatase superfamily.</text>
</comment>
<dbReference type="GO" id="GO:0007165">
    <property type="term" value="P:signal transduction"/>
    <property type="evidence" value="ECO:0007669"/>
    <property type="project" value="TreeGrafter"/>
</dbReference>
<evidence type="ECO:0000256" key="6">
    <source>
        <dbReference type="ARBA" id="ARBA00022842"/>
    </source>
</evidence>
<dbReference type="GO" id="GO:0046854">
    <property type="term" value="P:phosphatidylinositol phosphate biosynthetic process"/>
    <property type="evidence" value="ECO:0007669"/>
    <property type="project" value="InterPro"/>
</dbReference>
<organism evidence="9 10">
    <name type="scientific">Penicillium brasilianum</name>
    <dbReference type="NCBI Taxonomy" id="104259"/>
    <lineage>
        <taxon>Eukaryota</taxon>
        <taxon>Fungi</taxon>
        <taxon>Dikarya</taxon>
        <taxon>Ascomycota</taxon>
        <taxon>Pezizomycotina</taxon>
        <taxon>Eurotiomycetes</taxon>
        <taxon>Eurotiomycetidae</taxon>
        <taxon>Eurotiales</taxon>
        <taxon>Aspergillaceae</taxon>
        <taxon>Penicillium</taxon>
    </lineage>
</organism>
<evidence type="ECO:0000256" key="1">
    <source>
        <dbReference type="ARBA" id="ARBA00001033"/>
    </source>
</evidence>
<evidence type="ECO:0000256" key="7">
    <source>
        <dbReference type="PIRSR" id="PIRSR600760-2"/>
    </source>
</evidence>
<dbReference type="PANTHER" id="PTHR20854">
    <property type="entry name" value="INOSITOL MONOPHOSPHATASE"/>
    <property type="match status" value="1"/>
</dbReference>
<comment type="pathway">
    <text evidence="8">Polyol metabolism; myo-inositol biosynthesis; myo-inositol from D-glucose 6-phosphate: step 2/2.</text>
</comment>
<sequence>MSTPNLKEIHDFLVSLAFKAGDIITNALPDNSGTDSKKNSADLVTEYDRAVENMISTSLKDKYPDYEYAPSIEPIPARLNTLESIHTTTTSNCDPNPFLPSRFHGEETYDPASPITDAPTFVVDPIDGTVNFVHSFPYACVSLGFAIGRVPTVGVVYNPFTKTLWSAIQGQGAFRNQETRLPLKGDNVEPLSGLPNALVSIEWGSDRTGPNWETKVRTFEKLGQSKEDGGAMVRSFRSLGSAALNTCAVAEGTMDLYWEGGCWAWDVCAAWVILTEAGGMMVDGNPGGWETTLDGRKYLAIRGAPQAGQKELVEEFWSYIQGRLEY</sequence>
<dbReference type="InterPro" id="IPR020550">
    <property type="entry name" value="Inositol_monophosphatase_CS"/>
</dbReference>
<feature type="binding site" evidence="7">
    <location>
        <position position="266"/>
    </location>
    <ligand>
        <name>Mg(2+)</name>
        <dbReference type="ChEBI" id="CHEBI:18420"/>
        <label>1</label>
        <note>catalytic</note>
    </ligand>
</feature>
<comment type="cofactor">
    <cofactor evidence="2 7 8">
        <name>Mg(2+)</name>
        <dbReference type="ChEBI" id="CHEBI:18420"/>
    </cofactor>
</comment>
<dbReference type="Gene3D" id="3.30.540.10">
    <property type="entry name" value="Fructose-1,6-Bisphosphatase, subunit A, domain 1"/>
    <property type="match status" value="1"/>
</dbReference>
<evidence type="ECO:0000256" key="5">
    <source>
        <dbReference type="ARBA" id="ARBA00022801"/>
    </source>
</evidence>
<name>A0A1S9RMN3_PENBI</name>
<dbReference type="SUPFAM" id="SSF56655">
    <property type="entry name" value="Carbohydrate phosphatase"/>
    <property type="match status" value="1"/>
</dbReference>
<accession>A0A1S9RMN3</accession>
<dbReference type="AlphaFoldDB" id="A0A1S9RMN3"/>
<dbReference type="PROSITE" id="PS00629">
    <property type="entry name" value="IMP_1"/>
    <property type="match status" value="1"/>
</dbReference>
<keyword evidence="5 8" id="KW-0378">Hydrolase</keyword>
<reference evidence="10" key="1">
    <citation type="submission" date="2015-09" db="EMBL/GenBank/DDBJ databases">
        <authorList>
            <person name="Fill T.P."/>
            <person name="Baretta J.F."/>
            <person name="de Almeida L.G."/>
            <person name="Rocha M."/>
            <person name="de Souza D.H."/>
            <person name="Malavazi I."/>
            <person name="Cerdeira L.T."/>
            <person name="Hong H."/>
            <person name="Samborskyy M."/>
            <person name="de Vasconcelos A.T."/>
            <person name="Leadlay P."/>
            <person name="Rodrigues-Filho E."/>
        </authorList>
    </citation>
    <scope>NUCLEOTIDE SEQUENCE [LARGE SCALE GENOMIC DNA]</scope>
    <source>
        <strain evidence="10">LaBioMMi 136</strain>
    </source>
</reference>
<dbReference type="PANTHER" id="PTHR20854:SF4">
    <property type="entry name" value="INOSITOL-1-MONOPHOSPHATASE-RELATED"/>
    <property type="match status" value="1"/>
</dbReference>
<dbReference type="Proteomes" id="UP000190744">
    <property type="component" value="Unassembled WGS sequence"/>
</dbReference>
<gene>
    <name evidence="9" type="ORF">PEBR_19933</name>
</gene>
<evidence type="ECO:0000313" key="10">
    <source>
        <dbReference type="Proteomes" id="UP000190744"/>
    </source>
</evidence>
<dbReference type="EC" id="3.1.3.25" evidence="8"/>
<dbReference type="InterPro" id="IPR033942">
    <property type="entry name" value="IMPase"/>
</dbReference>